<dbReference type="InterPro" id="IPR027417">
    <property type="entry name" value="P-loop_NTPase"/>
</dbReference>
<dbReference type="InterPro" id="IPR051363">
    <property type="entry name" value="RLR_Helicase"/>
</dbReference>
<dbReference type="SUPFAM" id="SSF52540">
    <property type="entry name" value="P-loop containing nucleoside triphosphate hydrolases"/>
    <property type="match status" value="1"/>
</dbReference>
<dbReference type="PANTHER" id="PTHR14074">
    <property type="entry name" value="HELICASE WITH DEATH DOMAIN-RELATED"/>
    <property type="match status" value="1"/>
</dbReference>
<evidence type="ECO:0000256" key="1">
    <source>
        <dbReference type="SAM" id="MobiDB-lite"/>
    </source>
</evidence>
<feature type="domain" description="Helicase ATP-binding" evidence="2">
    <location>
        <begin position="18"/>
        <end position="331"/>
    </location>
</feature>
<protein>
    <recommendedName>
        <fullName evidence="2">Helicase ATP-binding domain-containing protein</fullName>
    </recommendedName>
</protein>
<dbReference type="PROSITE" id="PS51192">
    <property type="entry name" value="HELICASE_ATP_BIND_1"/>
    <property type="match status" value="1"/>
</dbReference>
<dbReference type="EMBL" id="MU069656">
    <property type="protein sequence ID" value="KAF5836542.1"/>
    <property type="molecule type" value="Genomic_DNA"/>
</dbReference>
<feature type="region of interest" description="Disordered" evidence="1">
    <location>
        <begin position="146"/>
        <end position="180"/>
    </location>
</feature>
<evidence type="ECO:0000313" key="3">
    <source>
        <dbReference type="EMBL" id="KAF5836542.1"/>
    </source>
</evidence>
<proteinExistence type="predicted"/>
<accession>A0ABQ7GPL0</accession>
<organism evidence="3 4">
    <name type="scientific">Dunaliella salina</name>
    <name type="common">Green alga</name>
    <name type="synonym">Protococcus salinus</name>
    <dbReference type="NCBI Taxonomy" id="3046"/>
    <lineage>
        <taxon>Eukaryota</taxon>
        <taxon>Viridiplantae</taxon>
        <taxon>Chlorophyta</taxon>
        <taxon>core chlorophytes</taxon>
        <taxon>Chlorophyceae</taxon>
        <taxon>CS clade</taxon>
        <taxon>Chlamydomonadales</taxon>
        <taxon>Dunaliellaceae</taxon>
        <taxon>Dunaliella</taxon>
    </lineage>
</organism>
<feature type="region of interest" description="Disordered" evidence="1">
    <location>
        <begin position="53"/>
        <end position="103"/>
    </location>
</feature>
<comment type="caution">
    <text evidence="3">The sequence shown here is derived from an EMBL/GenBank/DDBJ whole genome shotgun (WGS) entry which is preliminary data.</text>
</comment>
<dbReference type="PANTHER" id="PTHR14074:SF16">
    <property type="entry name" value="ANTIVIRAL INNATE IMMUNE RESPONSE RECEPTOR RIG-I"/>
    <property type="match status" value="1"/>
</dbReference>
<reference evidence="3" key="1">
    <citation type="submission" date="2017-08" db="EMBL/GenBank/DDBJ databases">
        <authorList>
            <person name="Polle J.E."/>
            <person name="Barry K."/>
            <person name="Cushman J."/>
            <person name="Schmutz J."/>
            <person name="Tran D."/>
            <person name="Hathwaick L.T."/>
            <person name="Yim W.C."/>
            <person name="Jenkins J."/>
            <person name="Mckie-Krisberg Z.M."/>
            <person name="Prochnik S."/>
            <person name="Lindquist E."/>
            <person name="Dockter R.B."/>
            <person name="Adam C."/>
            <person name="Molina H."/>
            <person name="Bunkerborg J."/>
            <person name="Jin E."/>
            <person name="Buchheim M."/>
            <person name="Magnuson J."/>
        </authorList>
    </citation>
    <scope>NUCLEOTIDE SEQUENCE</scope>
    <source>
        <strain evidence="3">CCAP 19/18</strain>
    </source>
</reference>
<evidence type="ECO:0000313" key="4">
    <source>
        <dbReference type="Proteomes" id="UP000815325"/>
    </source>
</evidence>
<gene>
    <name evidence="3" type="ORF">DUNSADRAFT_5830</name>
</gene>
<name>A0ABQ7GPL0_DUNSA</name>
<dbReference type="InterPro" id="IPR014001">
    <property type="entry name" value="Helicase_ATP-bd"/>
</dbReference>
<keyword evidence="4" id="KW-1185">Reference proteome</keyword>
<feature type="compositionally biased region" description="Polar residues" evidence="1">
    <location>
        <begin position="68"/>
        <end position="85"/>
    </location>
</feature>
<feature type="compositionally biased region" description="Acidic residues" evidence="1">
    <location>
        <begin position="154"/>
        <end position="165"/>
    </location>
</feature>
<dbReference type="Pfam" id="PF00270">
    <property type="entry name" value="DEAD"/>
    <property type="match status" value="2"/>
</dbReference>
<sequence length="559" mass="59077">MVGQEFGEHRDREYQRACVAEAIHNNVIVVLPTGSGKTRIALRVIQDAMRKLAAQGAPNQAPDETAHAGSNESPQQRLQAASQGANAAPGPNTALPDDQETKEAPKRRLAAVFLAPTVALCMQQADVLKVAGLRVALMCAGVAETLNPDASNSDSEEDEESSDEGQGEKGSHPSLVKHSRQSNFSAAEARAIAAEIGEWNGDGEEWELEMWREQFFKGGVRARKEKSKKGGEVDAKASGTLLKGRLGPSSTRCWAALLSGAYDVLVATPAELLQGLVHASIRVSDVAVWVLDEAHHASGNHPYAILMSSFMHNTPKHLRPRIVGLTATPLQLLTRKDAPPDASAVMKQQAFLPAGAGSQAAAVGSPPLLTNGQCSSGSVALVPSQAANGGVASVGPGGHVRMGRSGPRSAVGVSEPCALEQLLDAHIISAPDSGVVSSIVPAVIERCVSYPVSAMSRSLESALKVVAEAQNTLRQIARHRQLRSLLMTQETLAEVAQQQLHEQTNEEGMDGVIEASPRNMYHTLSSQLDAALFCGRELGLWACLASLKHGLLSAVDSRV</sequence>
<dbReference type="Gene3D" id="3.40.50.300">
    <property type="entry name" value="P-loop containing nucleotide triphosphate hydrolases"/>
    <property type="match status" value="2"/>
</dbReference>
<dbReference type="Proteomes" id="UP000815325">
    <property type="component" value="Unassembled WGS sequence"/>
</dbReference>
<evidence type="ECO:0000259" key="2">
    <source>
        <dbReference type="PROSITE" id="PS51192"/>
    </source>
</evidence>
<dbReference type="SMART" id="SM00487">
    <property type="entry name" value="DEXDc"/>
    <property type="match status" value="1"/>
</dbReference>
<dbReference type="InterPro" id="IPR011545">
    <property type="entry name" value="DEAD/DEAH_box_helicase_dom"/>
</dbReference>